<dbReference type="AlphaFoldDB" id="A0A0A9C6A1"/>
<accession>A0A0A9C6A1</accession>
<proteinExistence type="predicted"/>
<evidence type="ECO:0000313" key="1">
    <source>
        <dbReference type="EMBL" id="JAD71076.1"/>
    </source>
</evidence>
<organism evidence="1">
    <name type="scientific">Arundo donax</name>
    <name type="common">Giant reed</name>
    <name type="synonym">Donax arundinaceus</name>
    <dbReference type="NCBI Taxonomy" id="35708"/>
    <lineage>
        <taxon>Eukaryota</taxon>
        <taxon>Viridiplantae</taxon>
        <taxon>Streptophyta</taxon>
        <taxon>Embryophyta</taxon>
        <taxon>Tracheophyta</taxon>
        <taxon>Spermatophyta</taxon>
        <taxon>Magnoliopsida</taxon>
        <taxon>Liliopsida</taxon>
        <taxon>Poales</taxon>
        <taxon>Poaceae</taxon>
        <taxon>PACMAD clade</taxon>
        <taxon>Arundinoideae</taxon>
        <taxon>Arundineae</taxon>
        <taxon>Arundo</taxon>
    </lineage>
</organism>
<reference evidence="1" key="2">
    <citation type="journal article" date="2015" name="Data Brief">
        <title>Shoot transcriptome of the giant reed, Arundo donax.</title>
        <authorList>
            <person name="Barrero R.A."/>
            <person name="Guerrero F.D."/>
            <person name="Moolhuijzen P."/>
            <person name="Goolsby J.A."/>
            <person name="Tidwell J."/>
            <person name="Bellgard S.E."/>
            <person name="Bellgard M.I."/>
        </authorList>
    </citation>
    <scope>NUCLEOTIDE SEQUENCE</scope>
    <source>
        <tissue evidence="1">Shoot tissue taken approximately 20 cm above the soil surface</tissue>
    </source>
</reference>
<reference evidence="1" key="1">
    <citation type="submission" date="2014-09" db="EMBL/GenBank/DDBJ databases">
        <authorList>
            <person name="Magalhaes I.L.F."/>
            <person name="Oliveira U."/>
            <person name="Santos F.R."/>
            <person name="Vidigal T.H.D.A."/>
            <person name="Brescovit A.D."/>
            <person name="Santos A.J."/>
        </authorList>
    </citation>
    <scope>NUCLEOTIDE SEQUENCE</scope>
    <source>
        <tissue evidence="1">Shoot tissue taken approximately 20 cm above the soil surface</tissue>
    </source>
</reference>
<name>A0A0A9C6A1_ARUDO</name>
<sequence length="29" mass="3083">MGFGSFKVTKTPSCRTINDANFASGPDSF</sequence>
<dbReference type="EMBL" id="GBRH01226819">
    <property type="protein sequence ID" value="JAD71076.1"/>
    <property type="molecule type" value="Transcribed_RNA"/>
</dbReference>
<protein>
    <submittedName>
        <fullName evidence="1">Uncharacterized protein</fullName>
    </submittedName>
</protein>